<feature type="transmembrane region" description="Helical" evidence="6">
    <location>
        <begin position="202"/>
        <end position="224"/>
    </location>
</feature>
<feature type="transmembrane region" description="Helical" evidence="6">
    <location>
        <begin position="436"/>
        <end position="454"/>
    </location>
</feature>
<feature type="domain" description="Citrate transporter-like" evidence="7">
    <location>
        <begin position="41"/>
        <end position="398"/>
    </location>
</feature>
<evidence type="ECO:0000256" key="2">
    <source>
        <dbReference type="ARBA" id="ARBA00022448"/>
    </source>
</evidence>
<keyword evidence="9" id="KW-1185">Reference proteome</keyword>
<dbReference type="OrthoDB" id="9766267at2"/>
<feature type="transmembrane region" description="Helical" evidence="6">
    <location>
        <begin position="163"/>
        <end position="182"/>
    </location>
</feature>
<name>A0A087MJB6_9GAMM</name>
<evidence type="ECO:0000256" key="5">
    <source>
        <dbReference type="ARBA" id="ARBA00023136"/>
    </source>
</evidence>
<dbReference type="CDD" id="cd01115">
    <property type="entry name" value="SLC13_permease"/>
    <property type="match status" value="1"/>
</dbReference>
<keyword evidence="4 6" id="KW-1133">Transmembrane helix</keyword>
<feature type="transmembrane region" description="Helical" evidence="6">
    <location>
        <begin position="312"/>
        <end position="331"/>
    </location>
</feature>
<dbReference type="PANTHER" id="PTHR10283">
    <property type="entry name" value="SOLUTE CARRIER FAMILY 13 MEMBER"/>
    <property type="match status" value="1"/>
</dbReference>
<dbReference type="GO" id="GO:1905039">
    <property type="term" value="P:carboxylic acid transmembrane transport"/>
    <property type="evidence" value="ECO:0007669"/>
    <property type="project" value="UniProtKB-ARBA"/>
</dbReference>
<proteinExistence type="predicted"/>
<comment type="caution">
    <text evidence="8">The sequence shown here is derived from an EMBL/GenBank/DDBJ whole genome shotgun (WGS) entry which is preliminary data.</text>
</comment>
<evidence type="ECO:0000313" key="8">
    <source>
        <dbReference type="EMBL" id="KFL36969.1"/>
    </source>
</evidence>
<dbReference type="RefSeq" id="WP_034222339.1">
    <property type="nucleotide sequence ID" value="NZ_AVCJ01000010.1"/>
</dbReference>
<dbReference type="Pfam" id="PF03600">
    <property type="entry name" value="CitMHS"/>
    <property type="match status" value="1"/>
</dbReference>
<dbReference type="STRING" id="1121014.N788_12030"/>
<evidence type="ECO:0000256" key="1">
    <source>
        <dbReference type="ARBA" id="ARBA00004141"/>
    </source>
</evidence>
<keyword evidence="2" id="KW-0813">Transport</keyword>
<evidence type="ECO:0000256" key="6">
    <source>
        <dbReference type="SAM" id="Phobius"/>
    </source>
</evidence>
<evidence type="ECO:0000259" key="7">
    <source>
        <dbReference type="Pfam" id="PF03600"/>
    </source>
</evidence>
<evidence type="ECO:0000313" key="9">
    <source>
        <dbReference type="Proteomes" id="UP000029085"/>
    </source>
</evidence>
<keyword evidence="3 6" id="KW-0812">Transmembrane</keyword>
<reference evidence="8 9" key="2">
    <citation type="journal article" date="2015" name="Stand. Genomic Sci.">
        <title>High quality draft genomic sequence of Arenimonas donghaensis DSM 18148(T).</title>
        <authorList>
            <person name="Chen F."/>
            <person name="Wang H."/>
            <person name="Cao Y."/>
            <person name="Li X."/>
            <person name="Wang G."/>
        </authorList>
    </citation>
    <scope>NUCLEOTIDE SEQUENCE [LARGE SCALE GENOMIC DNA]</scope>
    <source>
        <strain evidence="8 9">HO3-R19</strain>
    </source>
</reference>
<dbReference type="EMBL" id="AVCJ01000010">
    <property type="protein sequence ID" value="KFL36969.1"/>
    <property type="molecule type" value="Genomic_DNA"/>
</dbReference>
<sequence length="455" mass="47177">MRGLALPAGPLLAVSLYFFAVALGSEHALAATLGMTGWCALWWVLEPVRAPVTALLPLALFPVLGVLDARQVAQSYGHELILLLGGGFMLSRALERCGAHRRLALGMVRGFGGSNGRSLLFGFIAACGALSMWISNTATTLVMLPVALAILQVYPDKRLQAPLILAIAYSASIGGLGTPIGSPPNLVFMQVYAETTGTRYGFLDWMMIGIPVVLLLLPMVGWWLGRGLGDTPAATLPAPGLWTPGERRVVAVFALTALAWVTRTEPFGGWSTWLAMPGANDAAVALLAVVVMCVISDGKGSRLLDWETAESIPWGALVLFGGGIALATAFQSSGLSGALAGHLAGLGDLPLPLLLVAIVAAVLMMSEIASNTATAVLMMPILAATGVAIGVDPALLMFPAVLAASGAFMLPVATAPNAIAYGSGLVTAQRMFREGAMLNVLAAAVICIVCWFAFS</sequence>
<reference evidence="9" key="1">
    <citation type="submission" date="2013-08" db="EMBL/GenBank/DDBJ databases">
        <title>Genome sequencing of Arenimonas donghaensis.</title>
        <authorList>
            <person name="Chen F."/>
            <person name="Wang G."/>
        </authorList>
    </citation>
    <scope>NUCLEOTIDE SEQUENCE [LARGE SCALE GENOMIC DNA]</scope>
    <source>
        <strain evidence="9">HO3-R19</strain>
    </source>
</reference>
<dbReference type="InterPro" id="IPR001898">
    <property type="entry name" value="SLC13A/DASS"/>
</dbReference>
<protein>
    <recommendedName>
        <fullName evidence="7">Citrate transporter-like domain-containing protein</fullName>
    </recommendedName>
</protein>
<feature type="transmembrane region" description="Helical" evidence="6">
    <location>
        <begin position="40"/>
        <end position="64"/>
    </location>
</feature>
<evidence type="ECO:0000256" key="4">
    <source>
        <dbReference type="ARBA" id="ARBA00022989"/>
    </source>
</evidence>
<gene>
    <name evidence="8" type="ORF">N788_12030</name>
</gene>
<dbReference type="NCBIfam" id="TIGR00785">
    <property type="entry name" value="dass"/>
    <property type="match status" value="1"/>
</dbReference>
<dbReference type="PATRIC" id="fig|1121014.3.peg.1157"/>
<dbReference type="AlphaFoldDB" id="A0A087MJB6"/>
<organism evidence="8 9">
    <name type="scientific">Arenimonas donghaensis DSM 18148 = HO3-R19</name>
    <dbReference type="NCBI Taxonomy" id="1121014"/>
    <lineage>
        <taxon>Bacteria</taxon>
        <taxon>Pseudomonadati</taxon>
        <taxon>Pseudomonadota</taxon>
        <taxon>Gammaproteobacteria</taxon>
        <taxon>Lysobacterales</taxon>
        <taxon>Lysobacteraceae</taxon>
        <taxon>Arenimonas</taxon>
    </lineage>
</organism>
<dbReference type="Proteomes" id="UP000029085">
    <property type="component" value="Unassembled WGS sequence"/>
</dbReference>
<evidence type="ECO:0000256" key="3">
    <source>
        <dbReference type="ARBA" id="ARBA00022692"/>
    </source>
</evidence>
<feature type="transmembrane region" description="Helical" evidence="6">
    <location>
        <begin position="282"/>
        <end position="300"/>
    </location>
</feature>
<feature type="transmembrane region" description="Helical" evidence="6">
    <location>
        <begin position="372"/>
        <end position="391"/>
    </location>
</feature>
<dbReference type="GO" id="GO:0008514">
    <property type="term" value="F:organic anion transmembrane transporter activity"/>
    <property type="evidence" value="ECO:0007669"/>
    <property type="project" value="UniProtKB-ARBA"/>
</dbReference>
<dbReference type="InterPro" id="IPR004680">
    <property type="entry name" value="Cit_transptr-like_dom"/>
</dbReference>
<dbReference type="GO" id="GO:0005886">
    <property type="term" value="C:plasma membrane"/>
    <property type="evidence" value="ECO:0007669"/>
    <property type="project" value="TreeGrafter"/>
</dbReference>
<feature type="transmembrane region" description="Helical" evidence="6">
    <location>
        <begin position="343"/>
        <end position="365"/>
    </location>
</feature>
<accession>A0A087MJB6</accession>
<feature type="transmembrane region" description="Helical" evidence="6">
    <location>
        <begin position="119"/>
        <end position="151"/>
    </location>
</feature>
<dbReference type="PANTHER" id="PTHR10283:SF82">
    <property type="entry name" value="SOLUTE CARRIER FAMILY 13 MEMBER 2"/>
    <property type="match status" value="1"/>
</dbReference>
<comment type="subcellular location">
    <subcellularLocation>
        <location evidence="1">Membrane</location>
        <topology evidence="1">Multi-pass membrane protein</topology>
    </subcellularLocation>
</comment>
<keyword evidence="5 6" id="KW-0472">Membrane</keyword>